<evidence type="ECO:0000256" key="1">
    <source>
        <dbReference type="SAM" id="Phobius"/>
    </source>
</evidence>
<dbReference type="SUPFAM" id="SSF55874">
    <property type="entry name" value="ATPase domain of HSP90 chaperone/DNA topoisomerase II/histidine kinase"/>
    <property type="match status" value="1"/>
</dbReference>
<dbReference type="Proteomes" id="UP000516361">
    <property type="component" value="Chromosome"/>
</dbReference>
<keyword evidence="1" id="KW-0472">Membrane</keyword>
<keyword evidence="1" id="KW-1133">Transmembrane helix</keyword>
<dbReference type="FunCoup" id="A0A7G1G560">
    <property type="interactions" value="12"/>
</dbReference>
<sequence length="346" mass="39712">MKLIKNQFLKIFIITQIIGVLFSVFIAILVSSYEHFIITLGISLILSNSLSFSFFMLYYLYKKFLKKSIDSKIINNLILFSIFMLSIYIGFQTFSVLTSIIFPGMFLKVGFFQGILLLINGVLILGTIFLYLFYYKLKKEITKKIIENNKLKENMLKSELAALQSKINPHFLFNTLNSILDLAYSSPKKVEEVVINLSGIYRKILYSSDKKFQTLEEEFELIKKYLDIEKIRMGDRLEYEIIIDESIKNNLIPPLIIEPIVENSVIHGISKKKNGGKIFIEAMNIENKINIVVKDNGVGFEGELNGFGIKSVKERLKLLFKDKSNVKINSTSNGTTVKITFPKEVI</sequence>
<feature type="transmembrane region" description="Helical" evidence="1">
    <location>
        <begin position="73"/>
        <end position="91"/>
    </location>
</feature>
<feature type="transmembrane region" description="Helical" evidence="1">
    <location>
        <begin position="111"/>
        <end position="134"/>
    </location>
</feature>
<keyword evidence="4" id="KW-1185">Reference proteome</keyword>
<accession>A0A7G1G560</accession>
<dbReference type="AlphaFoldDB" id="A0A7G1G560"/>
<name>A0A7G1G560_9BACT</name>
<protein>
    <recommendedName>
        <fullName evidence="2">Signal transduction histidine kinase internal region domain-containing protein</fullName>
    </recommendedName>
</protein>
<reference evidence="3 4" key="1">
    <citation type="submission" date="2018-06" db="EMBL/GenBank/DDBJ databases">
        <title>Genome sequencing of Oceanotoga sp. sy52.</title>
        <authorList>
            <person name="Mori K."/>
        </authorList>
    </citation>
    <scope>NUCLEOTIDE SEQUENCE [LARGE SCALE GENOMIC DNA]</scope>
    <source>
        <strain evidence="4">sy52</strain>
    </source>
</reference>
<keyword evidence="1" id="KW-0812">Transmembrane</keyword>
<dbReference type="KEGG" id="ocy:OSSY52_01680"/>
<dbReference type="Gene3D" id="3.30.565.10">
    <property type="entry name" value="Histidine kinase-like ATPase, C-terminal domain"/>
    <property type="match status" value="1"/>
</dbReference>
<dbReference type="GO" id="GO:0016020">
    <property type="term" value="C:membrane"/>
    <property type="evidence" value="ECO:0007669"/>
    <property type="project" value="InterPro"/>
</dbReference>
<dbReference type="InParanoid" id="A0A7G1G560"/>
<dbReference type="InterPro" id="IPR050640">
    <property type="entry name" value="Bact_2-comp_sensor_kinase"/>
</dbReference>
<gene>
    <name evidence="3" type="ORF">OSSY52_01680</name>
</gene>
<dbReference type="RefSeq" id="WP_190615165.1">
    <property type="nucleotide sequence ID" value="NZ_AP018712.1"/>
</dbReference>
<dbReference type="Pfam" id="PF06580">
    <property type="entry name" value="His_kinase"/>
    <property type="match status" value="1"/>
</dbReference>
<proteinExistence type="predicted"/>
<feature type="transmembrane region" description="Helical" evidence="1">
    <location>
        <begin position="36"/>
        <end position="61"/>
    </location>
</feature>
<dbReference type="InterPro" id="IPR036890">
    <property type="entry name" value="HATPase_C_sf"/>
</dbReference>
<feature type="transmembrane region" description="Helical" evidence="1">
    <location>
        <begin position="12"/>
        <end position="30"/>
    </location>
</feature>
<dbReference type="InterPro" id="IPR010559">
    <property type="entry name" value="Sig_transdc_His_kin_internal"/>
</dbReference>
<organism evidence="3 4">
    <name type="scientific">Tepiditoga spiralis</name>
    <dbReference type="NCBI Taxonomy" id="2108365"/>
    <lineage>
        <taxon>Bacteria</taxon>
        <taxon>Thermotogati</taxon>
        <taxon>Thermotogota</taxon>
        <taxon>Thermotogae</taxon>
        <taxon>Petrotogales</taxon>
        <taxon>Petrotogaceae</taxon>
        <taxon>Tepiditoga</taxon>
    </lineage>
</organism>
<evidence type="ECO:0000313" key="3">
    <source>
        <dbReference type="EMBL" id="BBE30027.1"/>
    </source>
</evidence>
<dbReference type="PANTHER" id="PTHR34220">
    <property type="entry name" value="SENSOR HISTIDINE KINASE YPDA"/>
    <property type="match status" value="1"/>
</dbReference>
<dbReference type="EMBL" id="AP018712">
    <property type="protein sequence ID" value="BBE30027.1"/>
    <property type="molecule type" value="Genomic_DNA"/>
</dbReference>
<evidence type="ECO:0000313" key="4">
    <source>
        <dbReference type="Proteomes" id="UP000516361"/>
    </source>
</evidence>
<feature type="domain" description="Signal transduction histidine kinase internal region" evidence="2">
    <location>
        <begin position="159"/>
        <end position="237"/>
    </location>
</feature>
<dbReference type="GO" id="GO:0000155">
    <property type="term" value="F:phosphorelay sensor kinase activity"/>
    <property type="evidence" value="ECO:0007669"/>
    <property type="project" value="InterPro"/>
</dbReference>
<evidence type="ECO:0000259" key="2">
    <source>
        <dbReference type="Pfam" id="PF06580"/>
    </source>
</evidence>
<dbReference type="PANTHER" id="PTHR34220:SF7">
    <property type="entry name" value="SENSOR HISTIDINE KINASE YPDA"/>
    <property type="match status" value="1"/>
</dbReference>